<gene>
    <name evidence="2" type="ORF">GCM10010274_46560</name>
</gene>
<reference evidence="2" key="1">
    <citation type="journal article" date="2014" name="Int. J. Syst. Evol. Microbiol.">
        <title>Complete genome sequence of Corynebacterium casei LMG S-19264T (=DSM 44701T), isolated from a smear-ripened cheese.</title>
        <authorList>
            <consortium name="US DOE Joint Genome Institute (JGI-PGF)"/>
            <person name="Walter F."/>
            <person name="Albersmeier A."/>
            <person name="Kalinowski J."/>
            <person name="Ruckert C."/>
        </authorList>
    </citation>
    <scope>NUCLEOTIDE SEQUENCE</scope>
    <source>
        <strain evidence="2">JCM 4391</strain>
    </source>
</reference>
<reference evidence="2" key="2">
    <citation type="submission" date="2020-09" db="EMBL/GenBank/DDBJ databases">
        <authorList>
            <person name="Sun Q."/>
            <person name="Ohkuma M."/>
        </authorList>
    </citation>
    <scope>NUCLEOTIDE SEQUENCE</scope>
    <source>
        <strain evidence="2">JCM 4391</strain>
    </source>
</reference>
<accession>A0A918M6M9</accession>
<feature type="region of interest" description="Disordered" evidence="1">
    <location>
        <begin position="1"/>
        <end position="35"/>
    </location>
</feature>
<dbReference type="AlphaFoldDB" id="A0A918M6M9"/>
<organism evidence="2 3">
    <name type="scientific">Streptomyces lavendofoliae</name>
    <dbReference type="NCBI Taxonomy" id="67314"/>
    <lineage>
        <taxon>Bacteria</taxon>
        <taxon>Bacillati</taxon>
        <taxon>Actinomycetota</taxon>
        <taxon>Actinomycetes</taxon>
        <taxon>Kitasatosporales</taxon>
        <taxon>Streptomycetaceae</taxon>
        <taxon>Streptomyces</taxon>
    </lineage>
</organism>
<protein>
    <submittedName>
        <fullName evidence="2">Uncharacterized protein</fullName>
    </submittedName>
</protein>
<evidence type="ECO:0000313" key="3">
    <source>
        <dbReference type="Proteomes" id="UP000636661"/>
    </source>
</evidence>
<dbReference type="EMBL" id="BMTP01000012">
    <property type="protein sequence ID" value="GGU52336.1"/>
    <property type="molecule type" value="Genomic_DNA"/>
</dbReference>
<evidence type="ECO:0000313" key="2">
    <source>
        <dbReference type="EMBL" id="GGU52336.1"/>
    </source>
</evidence>
<sequence>MNPKSTPPEGLYGRESAQEAESAPRAADAENAAQTGADGFDGPGCLNGACARACTTECREIINHAWHSLRGTTPTPAPANVRNQIAEALAGHAGSKAFLTDEPGWDHVRTVWLAHADAVLRAPAIAEALTAVEQVRQIAEHHLHDSDDGTDPCAAAILAALDQQERQ</sequence>
<evidence type="ECO:0000256" key="1">
    <source>
        <dbReference type="SAM" id="MobiDB-lite"/>
    </source>
</evidence>
<comment type="caution">
    <text evidence="2">The sequence shown here is derived from an EMBL/GenBank/DDBJ whole genome shotgun (WGS) entry which is preliminary data.</text>
</comment>
<keyword evidence="3" id="KW-1185">Reference proteome</keyword>
<proteinExistence type="predicted"/>
<name>A0A918M6M9_9ACTN</name>
<dbReference type="Proteomes" id="UP000636661">
    <property type="component" value="Unassembled WGS sequence"/>
</dbReference>